<name>A0AB33AGX7_9MYCO</name>
<evidence type="ECO:0008006" key="4">
    <source>
        <dbReference type="Google" id="ProtNLM"/>
    </source>
</evidence>
<organism evidence="2 3">
    <name type="scientific">Mycobacteroides abscessus subsp. bolletii 50594</name>
    <dbReference type="NCBI Taxonomy" id="1303024"/>
    <lineage>
        <taxon>Bacteria</taxon>
        <taxon>Bacillati</taxon>
        <taxon>Actinomycetota</taxon>
        <taxon>Actinomycetes</taxon>
        <taxon>Mycobacteriales</taxon>
        <taxon>Mycobacteriaceae</taxon>
        <taxon>Mycobacteroides</taxon>
        <taxon>Mycobacteroides abscessus</taxon>
    </lineage>
</organism>
<dbReference type="KEGG" id="mabb:MASS_4204"/>
<keyword evidence="1" id="KW-0812">Transmembrane</keyword>
<dbReference type="Proteomes" id="UP000013961">
    <property type="component" value="Chromosome"/>
</dbReference>
<evidence type="ECO:0000256" key="1">
    <source>
        <dbReference type="SAM" id="Phobius"/>
    </source>
</evidence>
<dbReference type="EMBL" id="CP004374">
    <property type="protein sequence ID" value="AGM30806.1"/>
    <property type="molecule type" value="Genomic_DNA"/>
</dbReference>
<proteinExistence type="predicted"/>
<keyword evidence="1" id="KW-1133">Transmembrane helix</keyword>
<evidence type="ECO:0000313" key="2">
    <source>
        <dbReference type="EMBL" id="AGM30806.1"/>
    </source>
</evidence>
<sequence>MSAYADPGPSVTSPGGVRQRVQWTLMALTVSLLMAAGVVFAVGWRWAAPPRVESAALPDPPPRQREAVEVINTWSDAENRADVLALRALMCTDPSPALLRWVETMRLFGQSERLAFPDAVTGFRDSGARVWVQIAVRLRPISESQKQAVDRAQTTGGGFFNDAFTLADEAGQLKVCDVSGILE</sequence>
<reference evidence="2 3" key="1">
    <citation type="journal article" date="2013" name="Genome Announc.">
        <title>Complete Genome Sequence of Mycobacterium massiliense Clinical Strain Asan 50594, Belonging to the Type II Genotype.</title>
        <authorList>
            <person name="Kim B.J."/>
            <person name="Kim B.R."/>
            <person name="Hong S.H."/>
            <person name="Seok S.H."/>
            <person name="Kook Y.H."/>
            <person name="Kim B.J."/>
        </authorList>
    </citation>
    <scope>NUCLEOTIDE SEQUENCE [LARGE SCALE GENOMIC DNA]</scope>
    <source>
        <strain evidence="2 3">50594</strain>
    </source>
</reference>
<protein>
    <recommendedName>
        <fullName evidence="4">Secreted protein</fullName>
    </recommendedName>
</protein>
<evidence type="ECO:0000313" key="3">
    <source>
        <dbReference type="Proteomes" id="UP000013961"/>
    </source>
</evidence>
<dbReference type="AlphaFoldDB" id="A0AB33AGX7"/>
<keyword evidence="1" id="KW-0472">Membrane</keyword>
<feature type="transmembrane region" description="Helical" evidence="1">
    <location>
        <begin position="23"/>
        <end position="44"/>
    </location>
</feature>
<accession>A0AB33AGX7</accession>
<gene>
    <name evidence="2" type="ORF">MASS_4204</name>
</gene>